<keyword evidence="2" id="KW-1185">Reference proteome</keyword>
<dbReference type="Gramene" id="rna-AYBTSS11_LOCUS22928">
    <property type="protein sequence ID" value="CAJ1970934.1"/>
    <property type="gene ID" value="gene-AYBTSS11_LOCUS22928"/>
</dbReference>
<evidence type="ECO:0000313" key="2">
    <source>
        <dbReference type="Proteomes" id="UP001189624"/>
    </source>
</evidence>
<dbReference type="AlphaFoldDB" id="A0AA86TC25"/>
<dbReference type="Proteomes" id="UP001189624">
    <property type="component" value="Chromosome 8"/>
</dbReference>
<evidence type="ECO:0000313" key="1">
    <source>
        <dbReference type="EMBL" id="CAJ1970934.1"/>
    </source>
</evidence>
<reference evidence="1" key="1">
    <citation type="submission" date="2023-10" db="EMBL/GenBank/DDBJ databases">
        <authorList>
            <person name="Domelevo Entfellner J.-B."/>
        </authorList>
    </citation>
    <scope>NUCLEOTIDE SEQUENCE</scope>
</reference>
<gene>
    <name evidence="1" type="ORF">AYBTSS11_LOCUS22928</name>
</gene>
<accession>A0AA86TC25</accession>
<proteinExistence type="predicted"/>
<name>A0AA86TC25_9FABA</name>
<sequence>MPTWFGSHVASCWPLDASSISSHEFRRSFWKVTSLSVCSAKSPNYPDYANMDMCRTKAEQQKDPQILMEYLCIRENIN</sequence>
<protein>
    <submittedName>
        <fullName evidence="1">Uncharacterized protein</fullName>
    </submittedName>
</protein>
<dbReference type="EMBL" id="OY731405">
    <property type="protein sequence ID" value="CAJ1970934.1"/>
    <property type="molecule type" value="Genomic_DNA"/>
</dbReference>
<organism evidence="1 2">
    <name type="scientific">Sphenostylis stenocarpa</name>
    <dbReference type="NCBI Taxonomy" id="92480"/>
    <lineage>
        <taxon>Eukaryota</taxon>
        <taxon>Viridiplantae</taxon>
        <taxon>Streptophyta</taxon>
        <taxon>Embryophyta</taxon>
        <taxon>Tracheophyta</taxon>
        <taxon>Spermatophyta</taxon>
        <taxon>Magnoliopsida</taxon>
        <taxon>eudicotyledons</taxon>
        <taxon>Gunneridae</taxon>
        <taxon>Pentapetalae</taxon>
        <taxon>rosids</taxon>
        <taxon>fabids</taxon>
        <taxon>Fabales</taxon>
        <taxon>Fabaceae</taxon>
        <taxon>Papilionoideae</taxon>
        <taxon>50 kb inversion clade</taxon>
        <taxon>NPAAA clade</taxon>
        <taxon>indigoferoid/millettioid clade</taxon>
        <taxon>Phaseoleae</taxon>
        <taxon>Sphenostylis</taxon>
    </lineage>
</organism>